<evidence type="ECO:0000256" key="2">
    <source>
        <dbReference type="ARBA" id="ARBA00023004"/>
    </source>
</evidence>
<evidence type="ECO:0008006" key="5">
    <source>
        <dbReference type="Google" id="ProtNLM"/>
    </source>
</evidence>
<dbReference type="eggNOG" id="COG5285">
    <property type="taxonomic scope" value="Bacteria"/>
</dbReference>
<dbReference type="RefSeq" id="WP_021236162.1">
    <property type="nucleotide sequence ID" value="NZ_ATHL01000153.1"/>
</dbReference>
<name>T0GUH4_9SPHN</name>
<accession>T0GUH4</accession>
<dbReference type="Proteomes" id="UP000015527">
    <property type="component" value="Unassembled WGS sequence"/>
</dbReference>
<protein>
    <recommendedName>
        <fullName evidence="5">Phytanoyl-CoA dioxygenase</fullName>
    </recommendedName>
</protein>
<sequence>MTALKELEGLNYVPERQVQIRNEMPAPTTDLEQAKRDLDETGLAIMRGLFTPEEVQQLREAALEQAELEREQGVALFARPELGHHPTKGMIYTHVGSRIGRPLKDPTYQVVRFLVNKGREFIDLAKKPEFLALAYHAIGEEYHLSNATALVIRKGAPAQVLHRDQAVLSFETPRPSMLNLMMALGPYRADQGATLFVPGTHHGPAPRYAMGADGLVEVVEDVKAYPAEMEAGDVVFFESRVWHGQGPSVSDEMRVSISFIYNAHWWKPHENYPASIPNELYEQLDDEERALLGFKVFQHGTGTMMPRDPQDKRRNIGTAELPFIPELRRGNGKSAVPLDGEVEEW</sequence>
<proteinExistence type="predicted"/>
<reference evidence="3 4" key="1">
    <citation type="journal article" date="2013" name="Genome Announc.">
        <title>Genome Sequence of Novosphingobium lindaniclasticum LE124T, Isolated from a Hexachlorocyclohexane Dumpsite.</title>
        <authorList>
            <person name="Saxena A."/>
            <person name="Nayyar N."/>
            <person name="Sangwan N."/>
            <person name="Kumari R."/>
            <person name="Khurana J.P."/>
            <person name="Lal R."/>
        </authorList>
    </citation>
    <scope>NUCLEOTIDE SEQUENCE [LARGE SCALE GENOMIC DNA]</scope>
    <source>
        <strain evidence="3 4">LE124</strain>
    </source>
</reference>
<dbReference type="InterPro" id="IPR008775">
    <property type="entry name" value="Phytyl_CoA_dOase-like"/>
</dbReference>
<dbReference type="PANTHER" id="PTHR20883">
    <property type="entry name" value="PHYTANOYL-COA DIOXYGENASE DOMAIN CONTAINING 1"/>
    <property type="match status" value="1"/>
</dbReference>
<evidence type="ECO:0000313" key="4">
    <source>
        <dbReference type="Proteomes" id="UP000015527"/>
    </source>
</evidence>
<dbReference type="PATRIC" id="fig|1096930.3.peg.4428"/>
<keyword evidence="4" id="KW-1185">Reference proteome</keyword>
<dbReference type="GO" id="GO:0016706">
    <property type="term" value="F:2-oxoglutarate-dependent dioxygenase activity"/>
    <property type="evidence" value="ECO:0007669"/>
    <property type="project" value="UniProtKB-ARBA"/>
</dbReference>
<dbReference type="GO" id="GO:0005506">
    <property type="term" value="F:iron ion binding"/>
    <property type="evidence" value="ECO:0007669"/>
    <property type="project" value="UniProtKB-ARBA"/>
</dbReference>
<dbReference type="Gene3D" id="2.60.120.620">
    <property type="entry name" value="q2cbj1_9rhob like domain"/>
    <property type="match status" value="1"/>
</dbReference>
<gene>
    <name evidence="3" type="ORF">L284_22495</name>
</gene>
<comment type="caution">
    <text evidence="3">The sequence shown here is derived from an EMBL/GenBank/DDBJ whole genome shotgun (WGS) entry which is preliminary data.</text>
</comment>
<dbReference type="OrthoDB" id="9796766at2"/>
<organism evidence="3 4">
    <name type="scientific">Novosphingobium lindaniclasticum LE124</name>
    <dbReference type="NCBI Taxonomy" id="1096930"/>
    <lineage>
        <taxon>Bacteria</taxon>
        <taxon>Pseudomonadati</taxon>
        <taxon>Pseudomonadota</taxon>
        <taxon>Alphaproteobacteria</taxon>
        <taxon>Sphingomonadales</taxon>
        <taxon>Sphingomonadaceae</taxon>
        <taxon>Novosphingobium</taxon>
    </lineage>
</organism>
<dbReference type="PANTHER" id="PTHR20883:SF15">
    <property type="entry name" value="PHYTANOYL-COA DIOXYGENASE DOMAIN-CONTAINING PROTEIN 1"/>
    <property type="match status" value="1"/>
</dbReference>
<dbReference type="AlphaFoldDB" id="T0GUH4"/>
<evidence type="ECO:0000313" key="3">
    <source>
        <dbReference type="EMBL" id="EQB07631.1"/>
    </source>
</evidence>
<keyword evidence="1" id="KW-0479">Metal-binding</keyword>
<evidence type="ECO:0000256" key="1">
    <source>
        <dbReference type="ARBA" id="ARBA00022723"/>
    </source>
</evidence>
<keyword evidence="2" id="KW-0408">Iron</keyword>
<dbReference type="Pfam" id="PF05721">
    <property type="entry name" value="PhyH"/>
    <property type="match status" value="1"/>
</dbReference>
<dbReference type="EMBL" id="ATHL01000153">
    <property type="protein sequence ID" value="EQB07631.1"/>
    <property type="molecule type" value="Genomic_DNA"/>
</dbReference>
<dbReference type="SUPFAM" id="SSF51197">
    <property type="entry name" value="Clavaminate synthase-like"/>
    <property type="match status" value="1"/>
</dbReference>